<name>A0A1E5Q193_9ACTN</name>
<dbReference type="EMBL" id="MEHK01000001">
    <property type="protein sequence ID" value="OEJ35332.1"/>
    <property type="molecule type" value="Genomic_DNA"/>
</dbReference>
<evidence type="ECO:0000313" key="2">
    <source>
        <dbReference type="Proteomes" id="UP000095705"/>
    </source>
</evidence>
<reference evidence="1 2" key="1">
    <citation type="submission" date="2016-08" db="EMBL/GenBank/DDBJ databases">
        <title>The complete genome of Streptomyces subrutilus 10-1-1.</title>
        <authorList>
            <person name="Chen X."/>
        </authorList>
    </citation>
    <scope>NUCLEOTIDE SEQUENCE [LARGE SCALE GENOMIC DNA]</scope>
    <source>
        <strain evidence="1 2">10-1-1</strain>
    </source>
</reference>
<keyword evidence="2" id="KW-1185">Reference proteome</keyword>
<comment type="caution">
    <text evidence="1">The sequence shown here is derived from an EMBL/GenBank/DDBJ whole genome shotgun (WGS) entry which is preliminary data.</text>
</comment>
<sequence length="180" mass="20093">MTFQDRPVAFRDLTPDSLGMLEFWVENQNGYFWAVDLDDDILQVFSREAGGGGWMRTGEVLSDFLLHCTVREAVIGGSSKFTTFVDAAEINKALESFEPLKFVALGSEEPEVKLWCSEDALVRMAPPPTGYAGPGEQLWMLTFAAPSDSRIERYASRFGLENLAKAETARVELPYEPPPF</sequence>
<dbReference type="AlphaFoldDB" id="A0A1E5Q193"/>
<protein>
    <submittedName>
        <fullName evidence="1">Uncharacterized protein</fullName>
    </submittedName>
</protein>
<dbReference type="Proteomes" id="UP000095705">
    <property type="component" value="Unassembled WGS sequence"/>
</dbReference>
<gene>
    <name evidence="1" type="ORF">BGK67_32180</name>
</gene>
<proteinExistence type="predicted"/>
<organism evidence="1 2">
    <name type="scientific">Streptomyces subrutilus</name>
    <dbReference type="NCBI Taxonomy" id="36818"/>
    <lineage>
        <taxon>Bacteria</taxon>
        <taxon>Bacillati</taxon>
        <taxon>Actinomycetota</taxon>
        <taxon>Actinomycetes</taxon>
        <taxon>Kitasatosporales</taxon>
        <taxon>Streptomycetaceae</taxon>
        <taxon>Streptomyces</taxon>
    </lineage>
</organism>
<accession>A0A1E5Q193</accession>
<evidence type="ECO:0000313" key="1">
    <source>
        <dbReference type="EMBL" id="OEJ35332.1"/>
    </source>
</evidence>